<evidence type="ECO:0000256" key="2">
    <source>
        <dbReference type="ARBA" id="ARBA00022448"/>
    </source>
</evidence>
<sequence>MSEDLLRIDNLQMRFKNPHDRKQTVHAVDDVSFTVAPGEILGVVGESGSGKSTIGRCLLGLERPSGGSIRFGGRDLTKHSLLRNRRDIAKQLQVVFQDPYSSLNPFRTIGQTLAEPLQAALRLSDKQADARARDMLETVGLPRAAADRFPGQFSGGQRQRIGIARALIMQPQLVVLDEAVSALDLSTQAQILNLLAKLAKERGLAYIFIAHDLDVVRYISHRTLVLYRGRIMEQGPAGEVHGAPLHPYTAALNAAAPVTDPVEQRRRRAARASAAATAAAADTGDGTTPATPVAGPATGQVGCPFAARCAFAQEVCLTKRPADTPVGNRTVACHMYDATSGHTRLGSGMPAAELVAN</sequence>
<dbReference type="SUPFAM" id="SSF52540">
    <property type="entry name" value="P-loop containing nucleoside triphosphate hydrolases"/>
    <property type="match status" value="1"/>
</dbReference>
<dbReference type="PROSITE" id="PS50893">
    <property type="entry name" value="ABC_TRANSPORTER_2"/>
    <property type="match status" value="1"/>
</dbReference>
<reference evidence="7 8" key="1">
    <citation type="submission" date="2019-09" db="EMBL/GenBank/DDBJ databases">
        <title>Phylogeny of genus Pseudoclavibacter and closely related genus.</title>
        <authorList>
            <person name="Li Y."/>
        </authorList>
    </citation>
    <scope>NUCLEOTIDE SEQUENCE [LARGE SCALE GENOMIC DNA]</scope>
    <source>
        <strain evidence="7 8">THG-MD12</strain>
    </source>
</reference>
<evidence type="ECO:0000256" key="4">
    <source>
        <dbReference type="ARBA" id="ARBA00022840"/>
    </source>
</evidence>
<dbReference type="InterPro" id="IPR017871">
    <property type="entry name" value="ABC_transporter-like_CS"/>
</dbReference>
<dbReference type="PANTHER" id="PTHR43776">
    <property type="entry name" value="TRANSPORT ATP-BINDING PROTEIN"/>
    <property type="match status" value="1"/>
</dbReference>
<dbReference type="AlphaFoldDB" id="A0A7J5AYY2"/>
<dbReference type="GO" id="GO:0016887">
    <property type="term" value="F:ATP hydrolysis activity"/>
    <property type="evidence" value="ECO:0007669"/>
    <property type="project" value="InterPro"/>
</dbReference>
<dbReference type="Proteomes" id="UP000490386">
    <property type="component" value="Unassembled WGS sequence"/>
</dbReference>
<dbReference type="OrthoDB" id="8481147at2"/>
<evidence type="ECO:0000256" key="5">
    <source>
        <dbReference type="SAM" id="MobiDB-lite"/>
    </source>
</evidence>
<comment type="caution">
    <text evidence="7">The sequence shown here is derived from an EMBL/GenBank/DDBJ whole genome shotgun (WGS) entry which is preliminary data.</text>
</comment>
<keyword evidence="3" id="KW-0547">Nucleotide-binding</keyword>
<gene>
    <name evidence="7" type="ORF">F8O03_14420</name>
</gene>
<dbReference type="InterPro" id="IPR027417">
    <property type="entry name" value="P-loop_NTPase"/>
</dbReference>
<evidence type="ECO:0000256" key="1">
    <source>
        <dbReference type="ARBA" id="ARBA00005417"/>
    </source>
</evidence>
<dbReference type="InterPro" id="IPR003439">
    <property type="entry name" value="ABC_transporter-like_ATP-bd"/>
</dbReference>
<dbReference type="Gene3D" id="3.40.50.300">
    <property type="entry name" value="P-loop containing nucleotide triphosphate hydrolases"/>
    <property type="match status" value="1"/>
</dbReference>
<accession>A0A7J5AYY2</accession>
<evidence type="ECO:0000256" key="3">
    <source>
        <dbReference type="ARBA" id="ARBA00022741"/>
    </source>
</evidence>
<dbReference type="InterPro" id="IPR013563">
    <property type="entry name" value="Oligopep_ABC_C"/>
</dbReference>
<dbReference type="PROSITE" id="PS00211">
    <property type="entry name" value="ABC_TRANSPORTER_1"/>
    <property type="match status" value="1"/>
</dbReference>
<dbReference type="InterPro" id="IPR050319">
    <property type="entry name" value="ABC_transp_ATP-bind"/>
</dbReference>
<comment type="similarity">
    <text evidence="1">Belongs to the ABC transporter superfamily.</text>
</comment>
<feature type="domain" description="ABC transporter" evidence="6">
    <location>
        <begin position="6"/>
        <end position="253"/>
    </location>
</feature>
<proteinExistence type="inferred from homology"/>
<dbReference type="EMBL" id="WBJX01000005">
    <property type="protein sequence ID" value="KAB1636765.1"/>
    <property type="molecule type" value="Genomic_DNA"/>
</dbReference>
<keyword evidence="8" id="KW-1185">Reference proteome</keyword>
<keyword evidence="2" id="KW-0813">Transport</keyword>
<dbReference type="Pfam" id="PF08352">
    <property type="entry name" value="oligo_HPY"/>
    <property type="match status" value="1"/>
</dbReference>
<keyword evidence="4 7" id="KW-0067">ATP-binding</keyword>
<dbReference type="Pfam" id="PF00005">
    <property type="entry name" value="ABC_tran"/>
    <property type="match status" value="1"/>
</dbReference>
<dbReference type="SMART" id="SM00382">
    <property type="entry name" value="AAA"/>
    <property type="match status" value="1"/>
</dbReference>
<dbReference type="PANTHER" id="PTHR43776:SF7">
    <property type="entry name" value="D,D-DIPEPTIDE TRANSPORT ATP-BINDING PROTEIN DDPF-RELATED"/>
    <property type="match status" value="1"/>
</dbReference>
<name>A0A7J5AYY2_9MICO</name>
<dbReference type="GO" id="GO:0055085">
    <property type="term" value="P:transmembrane transport"/>
    <property type="evidence" value="ECO:0007669"/>
    <property type="project" value="UniProtKB-ARBA"/>
</dbReference>
<feature type="region of interest" description="Disordered" evidence="5">
    <location>
        <begin position="263"/>
        <end position="290"/>
    </location>
</feature>
<feature type="compositionally biased region" description="Low complexity" evidence="5">
    <location>
        <begin position="271"/>
        <end position="290"/>
    </location>
</feature>
<dbReference type="GO" id="GO:0005524">
    <property type="term" value="F:ATP binding"/>
    <property type="evidence" value="ECO:0007669"/>
    <property type="project" value="UniProtKB-KW"/>
</dbReference>
<dbReference type="FunFam" id="3.40.50.300:FF:000016">
    <property type="entry name" value="Oligopeptide ABC transporter ATP-binding component"/>
    <property type="match status" value="1"/>
</dbReference>
<dbReference type="CDD" id="cd03257">
    <property type="entry name" value="ABC_NikE_OppD_transporters"/>
    <property type="match status" value="1"/>
</dbReference>
<dbReference type="GO" id="GO:0015833">
    <property type="term" value="P:peptide transport"/>
    <property type="evidence" value="ECO:0007669"/>
    <property type="project" value="InterPro"/>
</dbReference>
<organism evidence="7 8">
    <name type="scientific">Pseudoclavibacter terrae</name>
    <dbReference type="NCBI Taxonomy" id="1530195"/>
    <lineage>
        <taxon>Bacteria</taxon>
        <taxon>Bacillati</taxon>
        <taxon>Actinomycetota</taxon>
        <taxon>Actinomycetes</taxon>
        <taxon>Micrococcales</taxon>
        <taxon>Microbacteriaceae</taxon>
        <taxon>Pseudoclavibacter</taxon>
    </lineage>
</organism>
<evidence type="ECO:0000313" key="7">
    <source>
        <dbReference type="EMBL" id="KAB1636765.1"/>
    </source>
</evidence>
<dbReference type="InterPro" id="IPR003593">
    <property type="entry name" value="AAA+_ATPase"/>
</dbReference>
<protein>
    <submittedName>
        <fullName evidence="7">ABC transporter ATP-binding protein</fullName>
    </submittedName>
</protein>
<evidence type="ECO:0000259" key="6">
    <source>
        <dbReference type="PROSITE" id="PS50893"/>
    </source>
</evidence>
<dbReference type="RefSeq" id="WP_151424485.1">
    <property type="nucleotide sequence ID" value="NZ_WBJX01000005.1"/>
</dbReference>
<evidence type="ECO:0000313" key="8">
    <source>
        <dbReference type="Proteomes" id="UP000490386"/>
    </source>
</evidence>